<dbReference type="InterPro" id="IPR000408">
    <property type="entry name" value="Reg_chr_condens"/>
</dbReference>
<protein>
    <recommendedName>
        <fullName evidence="3">RCC1-like domain-containing protein</fullName>
    </recommendedName>
</protein>
<dbReference type="RefSeq" id="WP_111479098.1">
    <property type="nucleotide sequence ID" value="NZ_QHKM01000004.1"/>
</dbReference>
<evidence type="ECO:0000259" key="3">
    <source>
        <dbReference type="Pfam" id="PF25390"/>
    </source>
</evidence>
<dbReference type="PROSITE" id="PS00626">
    <property type="entry name" value="RCC1_2"/>
    <property type="match status" value="1"/>
</dbReference>
<evidence type="ECO:0000313" key="5">
    <source>
        <dbReference type="Proteomes" id="UP000248553"/>
    </source>
</evidence>
<dbReference type="InterPro" id="IPR051553">
    <property type="entry name" value="Ran_GTPase-activating"/>
</dbReference>
<keyword evidence="5" id="KW-1185">Reference proteome</keyword>
<evidence type="ECO:0000313" key="4">
    <source>
        <dbReference type="EMBL" id="RAK66188.1"/>
    </source>
</evidence>
<keyword evidence="2" id="KW-0677">Repeat</keyword>
<gene>
    <name evidence="4" type="ORF">DLM85_15990</name>
</gene>
<dbReference type="Pfam" id="PF00415">
    <property type="entry name" value="RCC1"/>
    <property type="match status" value="1"/>
</dbReference>
<accession>A0A328BMF8</accession>
<dbReference type="EMBL" id="QHKM01000004">
    <property type="protein sequence ID" value="RAK66188.1"/>
    <property type="molecule type" value="Genomic_DNA"/>
</dbReference>
<dbReference type="AlphaFoldDB" id="A0A328BMF8"/>
<reference evidence="5" key="1">
    <citation type="submission" date="2018-05" db="EMBL/GenBank/DDBJ databases">
        <authorList>
            <person name="Nie L."/>
        </authorList>
    </citation>
    <scope>NUCLEOTIDE SEQUENCE [LARGE SCALE GENOMIC DNA]</scope>
    <source>
        <strain evidence="5">NL</strain>
    </source>
</reference>
<proteinExistence type="predicted"/>
<dbReference type="Gene3D" id="2.130.10.30">
    <property type="entry name" value="Regulator of chromosome condensation 1/beta-lactamase-inhibitor protein II"/>
    <property type="match status" value="4"/>
</dbReference>
<dbReference type="Proteomes" id="UP000248553">
    <property type="component" value="Unassembled WGS sequence"/>
</dbReference>
<evidence type="ECO:0000256" key="1">
    <source>
        <dbReference type="ARBA" id="ARBA00022658"/>
    </source>
</evidence>
<comment type="caution">
    <text evidence="4">The sequence shown here is derived from an EMBL/GenBank/DDBJ whole genome shotgun (WGS) entry which is preliminary data.</text>
</comment>
<feature type="domain" description="RCC1-like" evidence="3">
    <location>
        <begin position="447"/>
        <end position="725"/>
    </location>
</feature>
<dbReference type="PROSITE" id="PS50012">
    <property type="entry name" value="RCC1_3"/>
    <property type="match status" value="6"/>
</dbReference>
<dbReference type="SUPFAM" id="SSF50985">
    <property type="entry name" value="RCC1/BLIP-II"/>
    <property type="match status" value="3"/>
</dbReference>
<organism evidence="4 5">
    <name type="scientific">Hymenobacter edaphi</name>
    <dbReference type="NCBI Taxonomy" id="2211146"/>
    <lineage>
        <taxon>Bacteria</taxon>
        <taxon>Pseudomonadati</taxon>
        <taxon>Bacteroidota</taxon>
        <taxon>Cytophagia</taxon>
        <taxon>Cytophagales</taxon>
        <taxon>Hymenobacteraceae</taxon>
        <taxon>Hymenobacter</taxon>
    </lineage>
</organism>
<dbReference type="PANTHER" id="PTHR45982:SF1">
    <property type="entry name" value="REGULATOR OF CHROMOSOME CONDENSATION"/>
    <property type="match status" value="1"/>
</dbReference>
<dbReference type="OrthoDB" id="1081439at2"/>
<dbReference type="GO" id="GO:0005085">
    <property type="term" value="F:guanyl-nucleotide exchange factor activity"/>
    <property type="evidence" value="ECO:0007669"/>
    <property type="project" value="TreeGrafter"/>
</dbReference>
<dbReference type="PANTHER" id="PTHR45982">
    <property type="entry name" value="REGULATOR OF CHROMOSOME CONDENSATION"/>
    <property type="match status" value="1"/>
</dbReference>
<name>A0A328BMF8_9BACT</name>
<evidence type="ECO:0000256" key="2">
    <source>
        <dbReference type="ARBA" id="ARBA00022737"/>
    </source>
</evidence>
<keyword evidence="1" id="KW-0344">Guanine-nucleotide releasing factor</keyword>
<dbReference type="GO" id="GO:0005737">
    <property type="term" value="C:cytoplasm"/>
    <property type="evidence" value="ECO:0007669"/>
    <property type="project" value="TreeGrafter"/>
</dbReference>
<dbReference type="PRINTS" id="PR00633">
    <property type="entry name" value="RCCNDNSATION"/>
</dbReference>
<dbReference type="Pfam" id="PF13540">
    <property type="entry name" value="RCC1_2"/>
    <property type="match status" value="2"/>
</dbReference>
<sequence>MFVATASGFARVAKAGRRFGNVLFICWCLLLVMGSVASAVGQRLAAGEHHTLAIRPNGTLWAWGANEHGQLGDGTTTQRTSPVQIGLASDWVSVCTDRYGTQATRADGSWWFWGGYDADGGKRGYADSLQRRDPTLLRPSLAPSPSPWKQELRGSLFLKADGTLWVPDASAVSPNDSVPAPGNSFVRLGTSTWRTIVGVKTHAKTYILALNADSTLWTWSPAYHQSGCGCFCQPTEADTVPRQLSSRPWKSLAAAGGTLAALAGDGTLWTFDQGSPSSKPLVQVGTATWRTVDGCNEHFIAIRNDGSLWTWGRKFDYGSYASGIAGDLVKYHGSGSNLQRMSPDTTWQHVAAGPDHMVAMRRDGTVEAWGSNRYGQLGDPARGPVQTLSPVQVGTATNWQGVSLGYNHAVGWRTDGTLWSWGRNEWGQLGDGTCTPRVLPVQVGRATVWQQASAGECRTVALRQNGALWTWGNNEYGLLGIGLRLPFSPVPVNVGQSKWKSVATGAAHSVAVRQDGTLWGWGSCGYGALSNGFRPDNGHHQTRPVCIKPGTNWQRVVANSGQTLAFRTNGTLDGWGAVGPATIVSTLPTPGKKWKEATGGTAHTVTIRADSTLWVWGRNQEGQLGIEPERLEGHFSSVFLQPIPGSSWVSVAAGAAYTLAVRADGTLWAWGQNKDGQLGMGYTSSVEQHPKQVGTATDWKSVAASNTYSAAIKTDGTLWVWGYSAEPPLF</sequence>
<dbReference type="InterPro" id="IPR058923">
    <property type="entry name" value="RCC1-like_dom"/>
</dbReference>
<dbReference type="Pfam" id="PF25390">
    <property type="entry name" value="WD40_RLD"/>
    <property type="match status" value="1"/>
</dbReference>
<dbReference type="InterPro" id="IPR009091">
    <property type="entry name" value="RCC1/BLIP-II"/>
</dbReference>